<dbReference type="GO" id="GO:0005886">
    <property type="term" value="C:plasma membrane"/>
    <property type="evidence" value="ECO:0007669"/>
    <property type="project" value="UniProtKB-SubCell"/>
</dbReference>
<dbReference type="Pfam" id="PF03772">
    <property type="entry name" value="Competence"/>
    <property type="match status" value="1"/>
</dbReference>
<evidence type="ECO:0000256" key="5">
    <source>
        <dbReference type="ARBA" id="ARBA00023136"/>
    </source>
</evidence>
<keyword evidence="5 10" id="KW-0472">Membrane</keyword>
<dbReference type="EMBL" id="CP041969">
    <property type="protein sequence ID" value="QMV40467.1"/>
    <property type="molecule type" value="Genomic_DNA"/>
</dbReference>
<comment type="subcellular location">
    <subcellularLocation>
        <location evidence="1">Cell membrane</location>
        <topology evidence="1">Multi-pass membrane protein</topology>
    </subcellularLocation>
</comment>
<dbReference type="SMART" id="SM00849">
    <property type="entry name" value="Lactamase_B"/>
    <property type="match status" value="1"/>
</dbReference>
<keyword evidence="12" id="KW-0378">Hydrolase</keyword>
<dbReference type="PANTHER" id="PTHR30619:SF1">
    <property type="entry name" value="RECOMBINATION PROTEIN 2"/>
    <property type="match status" value="1"/>
</dbReference>
<dbReference type="InterPro" id="IPR036866">
    <property type="entry name" value="RibonucZ/Hydroxyglut_hydro"/>
</dbReference>
<feature type="transmembrane region" description="Helical" evidence="10">
    <location>
        <begin position="232"/>
        <end position="250"/>
    </location>
</feature>
<evidence type="ECO:0000256" key="10">
    <source>
        <dbReference type="SAM" id="Phobius"/>
    </source>
</evidence>
<dbReference type="NCBIfam" id="TIGR00360">
    <property type="entry name" value="ComEC_N-term"/>
    <property type="match status" value="1"/>
</dbReference>
<dbReference type="Gene3D" id="3.60.15.10">
    <property type="entry name" value="Ribonuclease Z/Hydroxyacylglutathione hydrolase-like"/>
    <property type="match status" value="1"/>
</dbReference>
<feature type="transmembrane region" description="Helical" evidence="10">
    <location>
        <begin position="43"/>
        <end position="59"/>
    </location>
</feature>
<keyword evidence="2" id="KW-1003">Cell membrane</keyword>
<protein>
    <submittedName>
        <fullName evidence="12">MBL fold metallo-hydrolase</fullName>
    </submittedName>
</protein>
<dbReference type="InterPro" id="IPR004477">
    <property type="entry name" value="ComEC_N"/>
</dbReference>
<dbReference type="InterPro" id="IPR001279">
    <property type="entry name" value="Metallo-B-lactamas"/>
</dbReference>
<evidence type="ECO:0000256" key="6">
    <source>
        <dbReference type="ARBA" id="ARBA00034221"/>
    </source>
</evidence>
<evidence type="ECO:0000259" key="11">
    <source>
        <dbReference type="SMART" id="SM00849"/>
    </source>
</evidence>
<evidence type="ECO:0000256" key="7">
    <source>
        <dbReference type="ARBA" id="ARBA00034301"/>
    </source>
</evidence>
<evidence type="ECO:0000256" key="4">
    <source>
        <dbReference type="ARBA" id="ARBA00022989"/>
    </source>
</evidence>
<dbReference type="SUPFAM" id="SSF56281">
    <property type="entry name" value="Metallo-hydrolase/oxidoreductase"/>
    <property type="match status" value="1"/>
</dbReference>
<keyword evidence="3 10" id="KW-0812">Transmembrane</keyword>
<evidence type="ECO:0000313" key="13">
    <source>
        <dbReference type="Proteomes" id="UP000515679"/>
    </source>
</evidence>
<feature type="transmembrane region" description="Helical" evidence="10">
    <location>
        <begin position="17"/>
        <end position="36"/>
    </location>
</feature>
<dbReference type="CDD" id="cd07731">
    <property type="entry name" value="ComA-like_MBL-fold"/>
    <property type="match status" value="1"/>
</dbReference>
<accession>A0A7G5BU33</accession>
<keyword evidence="4 10" id="KW-1133">Transmembrane helix</keyword>
<keyword evidence="13" id="KW-1185">Reference proteome</keyword>
<evidence type="ECO:0000256" key="3">
    <source>
        <dbReference type="ARBA" id="ARBA00022692"/>
    </source>
</evidence>
<dbReference type="Pfam" id="PF00753">
    <property type="entry name" value="Lactamase_B"/>
    <property type="match status" value="1"/>
</dbReference>
<dbReference type="KEGG" id="cchl:FPL14_04060"/>
<sequence length="560" mass="62155">MAMLALWLARRHALKDGLHLLLAAAMAMLLWNPLLIEDVSFQLSFLVTAGLILFVPSITESLPIRWKWLRGAAAVTLTAQLVSFPVTIYYFHAVHLLSLPANFLLVPFISFIVMPLGMASIVLGAIWLPMGIIPARMASIGNQWTFDLIDWLDSFVGLRTVWPQPSLTWVAAAYVFMGLGIVGLKRRLVRREEQAWWERQEAEAMARSDDITATVACRTTETTVRPRIGIRIVTRIVFTFAVGCWFVWGYEPAWMNHSASVSFLNVGQGDSILIRTGGGKNILIDSGGTVQFRKAGEQWKTRRDPYEVGRKLIVPLLLKRGVRELDALVLTHFDADHIGGAQAVLDNIPVRTLLFNGTVKDSPGVLKLLQTATAGNIPAYAVHALMDWIVDESTAIRVLYPMTPAVGSDANQISIENDQNESSVVLYVTIFGRTFLFPGDLEESGEEEIVVREASDTLNDVKPGAVHRIDVLKAEHHGSKTSTTPLWTTYWLPRETVISVGANNFYGHPNGDVLDRLAEAGSLVWRTDLNGEIQYRIKPEGTMERRTLRTGNGTRPPGKP</sequence>
<comment type="function">
    <text evidence="7">Counteracts the endogenous Pycsar antiviral defense system. Phosphodiesterase that enables metal-dependent hydrolysis of host cyclic nucleotide Pycsar defense signals such as cCMP and cUMP.</text>
</comment>
<dbReference type="AlphaFoldDB" id="A0A7G5BU33"/>
<organism evidence="12 13">
    <name type="scientific">Cohnella cholangitidis</name>
    <dbReference type="NCBI Taxonomy" id="2598458"/>
    <lineage>
        <taxon>Bacteria</taxon>
        <taxon>Bacillati</taxon>
        <taxon>Bacillota</taxon>
        <taxon>Bacilli</taxon>
        <taxon>Bacillales</taxon>
        <taxon>Paenibacillaceae</taxon>
        <taxon>Cohnella</taxon>
    </lineage>
</organism>
<reference evidence="12 13" key="1">
    <citation type="submission" date="2019-07" db="EMBL/GenBank/DDBJ databases">
        <authorList>
            <person name="Kim J.K."/>
            <person name="Cheong H.-M."/>
            <person name="Choi Y."/>
            <person name="Hwang K.J."/>
            <person name="Lee S."/>
            <person name="Choi C."/>
        </authorList>
    </citation>
    <scope>NUCLEOTIDE SEQUENCE [LARGE SCALE GENOMIC DNA]</scope>
    <source>
        <strain evidence="12 13">KS 22</strain>
    </source>
</reference>
<feature type="domain" description="Metallo-beta-lactamase" evidence="11">
    <location>
        <begin position="268"/>
        <end position="476"/>
    </location>
</feature>
<evidence type="ECO:0000256" key="1">
    <source>
        <dbReference type="ARBA" id="ARBA00004651"/>
    </source>
</evidence>
<dbReference type="Proteomes" id="UP000515679">
    <property type="component" value="Chromosome"/>
</dbReference>
<dbReference type="GO" id="GO:0016787">
    <property type="term" value="F:hydrolase activity"/>
    <property type="evidence" value="ECO:0007669"/>
    <property type="project" value="UniProtKB-KW"/>
</dbReference>
<dbReference type="InterPro" id="IPR035681">
    <property type="entry name" value="ComA-like_MBL"/>
</dbReference>
<evidence type="ECO:0000256" key="2">
    <source>
        <dbReference type="ARBA" id="ARBA00022475"/>
    </source>
</evidence>
<feature type="transmembrane region" description="Helical" evidence="10">
    <location>
        <begin position="103"/>
        <end position="128"/>
    </location>
</feature>
<proteinExistence type="predicted"/>
<dbReference type="InterPro" id="IPR052159">
    <property type="entry name" value="Competence_DNA_uptake"/>
</dbReference>
<name>A0A7G5BU33_9BACL</name>
<feature type="region of interest" description="Disordered" evidence="9">
    <location>
        <begin position="541"/>
        <end position="560"/>
    </location>
</feature>
<evidence type="ECO:0000256" key="9">
    <source>
        <dbReference type="SAM" id="MobiDB-lite"/>
    </source>
</evidence>
<gene>
    <name evidence="12" type="ORF">FPL14_04060</name>
</gene>
<dbReference type="PANTHER" id="PTHR30619">
    <property type="entry name" value="DNA INTERNALIZATION/COMPETENCE PROTEIN COMEC/REC2"/>
    <property type="match status" value="1"/>
</dbReference>
<feature type="transmembrane region" description="Helical" evidence="10">
    <location>
        <begin position="71"/>
        <end position="91"/>
    </location>
</feature>
<comment type="catalytic activity">
    <reaction evidence="8">
        <text>3',5'-cyclic UMP + H2O = UMP + H(+)</text>
        <dbReference type="Rhea" id="RHEA:70575"/>
        <dbReference type="ChEBI" id="CHEBI:15377"/>
        <dbReference type="ChEBI" id="CHEBI:15378"/>
        <dbReference type="ChEBI" id="CHEBI:57865"/>
        <dbReference type="ChEBI" id="CHEBI:184387"/>
    </reaction>
    <physiologicalReaction direction="left-to-right" evidence="8">
        <dbReference type="Rhea" id="RHEA:70576"/>
    </physiologicalReaction>
</comment>
<evidence type="ECO:0000313" key="12">
    <source>
        <dbReference type="EMBL" id="QMV40467.1"/>
    </source>
</evidence>
<comment type="catalytic activity">
    <reaction evidence="6">
        <text>3',5'-cyclic CMP + H2O = CMP + H(+)</text>
        <dbReference type="Rhea" id="RHEA:72675"/>
        <dbReference type="ChEBI" id="CHEBI:15377"/>
        <dbReference type="ChEBI" id="CHEBI:15378"/>
        <dbReference type="ChEBI" id="CHEBI:58003"/>
        <dbReference type="ChEBI" id="CHEBI:60377"/>
    </reaction>
    <physiologicalReaction direction="left-to-right" evidence="6">
        <dbReference type="Rhea" id="RHEA:72676"/>
    </physiologicalReaction>
</comment>
<evidence type="ECO:0000256" key="8">
    <source>
        <dbReference type="ARBA" id="ARBA00048505"/>
    </source>
</evidence>